<dbReference type="PANTHER" id="PTHR43712">
    <property type="entry name" value="PUTATIVE (AFU_ORTHOLOGUE AFUA_4G14580)-RELATED"/>
    <property type="match status" value="1"/>
</dbReference>
<comment type="caution">
    <text evidence="7">The sequence shown here is derived from an EMBL/GenBank/DDBJ whole genome shotgun (WGS) entry which is preliminary data.</text>
</comment>
<dbReference type="RefSeq" id="WP_133292852.1">
    <property type="nucleotide sequence ID" value="NZ_SMSJ01000132.1"/>
</dbReference>
<evidence type="ECO:0000256" key="2">
    <source>
        <dbReference type="ARBA" id="ARBA00022679"/>
    </source>
</evidence>
<protein>
    <submittedName>
        <fullName evidence="7">Methyltransferase</fullName>
    </submittedName>
</protein>
<reference evidence="7 8" key="1">
    <citation type="journal article" date="2016" name="J. Microbiol.">
        <title>Dankookia rubra gen. nov., sp. nov., an alphaproteobacterium isolated from sediment of a shallow stream.</title>
        <authorList>
            <person name="Kim W.H."/>
            <person name="Kim D.H."/>
            <person name="Kang K."/>
            <person name="Ahn T.Y."/>
        </authorList>
    </citation>
    <scope>NUCLEOTIDE SEQUENCE [LARGE SCALE GENOMIC DNA]</scope>
    <source>
        <strain evidence="7 8">JCM30602</strain>
    </source>
</reference>
<dbReference type="GO" id="GO:0032259">
    <property type="term" value="P:methylation"/>
    <property type="evidence" value="ECO:0007669"/>
    <property type="project" value="UniProtKB-KW"/>
</dbReference>
<dbReference type="GO" id="GO:0046983">
    <property type="term" value="F:protein dimerization activity"/>
    <property type="evidence" value="ECO:0007669"/>
    <property type="project" value="InterPro"/>
</dbReference>
<dbReference type="InterPro" id="IPR036390">
    <property type="entry name" value="WH_DNA-bd_sf"/>
</dbReference>
<feature type="active site" description="Proton acceptor" evidence="4">
    <location>
        <position position="246"/>
    </location>
</feature>
<dbReference type="PIRSF" id="PIRSF005739">
    <property type="entry name" value="O-mtase"/>
    <property type="match status" value="1"/>
</dbReference>
<proteinExistence type="predicted"/>
<feature type="domain" description="O-methyltransferase dimerisation" evidence="6">
    <location>
        <begin position="11"/>
        <end position="86"/>
    </location>
</feature>
<dbReference type="Gene3D" id="1.10.10.10">
    <property type="entry name" value="Winged helix-like DNA-binding domain superfamily/Winged helix DNA-binding domain"/>
    <property type="match status" value="1"/>
</dbReference>
<evidence type="ECO:0000259" key="6">
    <source>
        <dbReference type="Pfam" id="PF08100"/>
    </source>
</evidence>
<dbReference type="Pfam" id="PF00891">
    <property type="entry name" value="Methyltransf_2"/>
    <property type="match status" value="1"/>
</dbReference>
<keyword evidence="2 7" id="KW-0808">Transferase</keyword>
<dbReference type="Pfam" id="PF08100">
    <property type="entry name" value="Dimerisation"/>
    <property type="match status" value="1"/>
</dbReference>
<evidence type="ECO:0000313" key="7">
    <source>
        <dbReference type="EMBL" id="TDH58309.1"/>
    </source>
</evidence>
<dbReference type="InterPro" id="IPR016461">
    <property type="entry name" value="COMT-like"/>
</dbReference>
<accession>A0A4R5Q736</accession>
<dbReference type="InterPro" id="IPR029063">
    <property type="entry name" value="SAM-dependent_MTases_sf"/>
</dbReference>
<dbReference type="Gene3D" id="1.10.287.1350">
    <property type="match status" value="1"/>
</dbReference>
<dbReference type="PROSITE" id="PS51683">
    <property type="entry name" value="SAM_OMT_II"/>
    <property type="match status" value="1"/>
</dbReference>
<dbReference type="Proteomes" id="UP000295096">
    <property type="component" value="Unassembled WGS sequence"/>
</dbReference>
<dbReference type="SUPFAM" id="SSF53335">
    <property type="entry name" value="S-adenosyl-L-methionine-dependent methyltransferases"/>
    <property type="match status" value="1"/>
</dbReference>
<dbReference type="PANTHER" id="PTHR43712:SF2">
    <property type="entry name" value="O-METHYLTRANSFERASE CICE"/>
    <property type="match status" value="1"/>
</dbReference>
<keyword evidence="1 7" id="KW-0489">Methyltransferase</keyword>
<dbReference type="AlphaFoldDB" id="A0A4R5Q736"/>
<dbReference type="EMBL" id="SMSJ01000132">
    <property type="protein sequence ID" value="TDH58309.1"/>
    <property type="molecule type" value="Genomic_DNA"/>
</dbReference>
<keyword evidence="8" id="KW-1185">Reference proteome</keyword>
<dbReference type="OrthoDB" id="9766840at2"/>
<evidence type="ECO:0000313" key="8">
    <source>
        <dbReference type="Proteomes" id="UP000295096"/>
    </source>
</evidence>
<dbReference type="Gene3D" id="3.40.50.150">
    <property type="entry name" value="Vaccinia Virus protein VP39"/>
    <property type="match status" value="1"/>
</dbReference>
<evidence type="ECO:0000256" key="1">
    <source>
        <dbReference type="ARBA" id="ARBA00022603"/>
    </source>
</evidence>
<keyword evidence="3" id="KW-0949">S-adenosyl-L-methionine</keyword>
<dbReference type="InterPro" id="IPR036388">
    <property type="entry name" value="WH-like_DNA-bd_sf"/>
</dbReference>
<organism evidence="7 8">
    <name type="scientific">Dankookia rubra</name>
    <dbReference type="NCBI Taxonomy" id="1442381"/>
    <lineage>
        <taxon>Bacteria</taxon>
        <taxon>Pseudomonadati</taxon>
        <taxon>Pseudomonadota</taxon>
        <taxon>Alphaproteobacteria</taxon>
        <taxon>Acetobacterales</taxon>
        <taxon>Roseomonadaceae</taxon>
        <taxon>Dankookia</taxon>
    </lineage>
</organism>
<dbReference type="InterPro" id="IPR001077">
    <property type="entry name" value="COMT_C"/>
</dbReference>
<dbReference type="CDD" id="cd02440">
    <property type="entry name" value="AdoMet_MTases"/>
    <property type="match status" value="1"/>
</dbReference>
<dbReference type="InterPro" id="IPR012967">
    <property type="entry name" value="COMT_dimerisation"/>
</dbReference>
<gene>
    <name evidence="7" type="ORF">E2C06_33240</name>
</gene>
<name>A0A4R5Q736_9PROT</name>
<sequence length="336" mass="36497">MSGQNPYAELMRLTNGYQVSQAIYVAATLGIADLLGDEPRDSDDIAAKAGVHPGSLYRLLRALAAAGVFHEDADRRFSLTAIGQCLRSDADRTLGPWAEFVGRPYQWSAWGDLLHGVQTGETPFRHVHGADPWEYRSRHPEEGAIFDRAMTGMSRRMTQATVAAYDFSRFRCVIDVGGGHGALLAAVLAAHPSVRGVLFDQPGVVAGAAAVLREAGVADRCEVVGGNFFERVPEGGDAYLLKTVLHDWDDAEARAILQACRRFIGPEGKLLVLERLVAPPNEDLEAKFFDLFMMTVTGGRERAREEFATLLADAGFRLDAVTRTGTPICIIEAAPI</sequence>
<evidence type="ECO:0000259" key="5">
    <source>
        <dbReference type="Pfam" id="PF00891"/>
    </source>
</evidence>
<dbReference type="GO" id="GO:0008171">
    <property type="term" value="F:O-methyltransferase activity"/>
    <property type="evidence" value="ECO:0007669"/>
    <property type="project" value="InterPro"/>
</dbReference>
<feature type="domain" description="O-methyltransferase C-terminal" evidence="5">
    <location>
        <begin position="110"/>
        <end position="317"/>
    </location>
</feature>
<evidence type="ECO:0000256" key="4">
    <source>
        <dbReference type="PIRSR" id="PIRSR005739-1"/>
    </source>
</evidence>
<dbReference type="SUPFAM" id="SSF46785">
    <property type="entry name" value="Winged helix' DNA-binding domain"/>
    <property type="match status" value="1"/>
</dbReference>
<evidence type="ECO:0000256" key="3">
    <source>
        <dbReference type="ARBA" id="ARBA00022691"/>
    </source>
</evidence>